<evidence type="ECO:0000313" key="2">
    <source>
        <dbReference type="EMBL" id="EHU00924.1"/>
    </source>
</evidence>
<evidence type="ECO:0000313" key="1">
    <source>
        <dbReference type="EMBL" id="ARF50238.1"/>
    </source>
</evidence>
<protein>
    <submittedName>
        <fullName evidence="2">Uncharacterized protein</fullName>
    </submittedName>
</protein>
<dbReference type="EMBL" id="CP017581">
    <property type="protein sequence ID" value="ARF50238.1"/>
    <property type="molecule type" value="Genomic_DNA"/>
</dbReference>
<dbReference type="RefSeq" id="WP_006119051.1">
    <property type="nucleotide sequence ID" value="NZ_AHIE01000011.1"/>
</dbReference>
<name>H3RCK1_PANSE</name>
<keyword evidence="4" id="KW-1185">Reference proteome</keyword>
<reference evidence="1 4" key="3">
    <citation type="submission" date="2016-10" db="EMBL/GenBank/DDBJ databases">
        <title>Complete Genome Assembly of Pantoea stewartii subsp. stewartii DC283, a Corn Pathogen.</title>
        <authorList>
            <person name="Duong D.A."/>
            <person name="Stevens A.M."/>
            <person name="Jensen R.V."/>
        </authorList>
    </citation>
    <scope>NUCLEOTIDE SEQUENCE [LARGE SCALE GENOMIC DNA]</scope>
    <source>
        <strain evidence="1 4">DC283</strain>
    </source>
</reference>
<proteinExistence type="predicted"/>
<evidence type="ECO:0000313" key="4">
    <source>
        <dbReference type="Proteomes" id="UP000192380"/>
    </source>
</evidence>
<reference evidence="2" key="2">
    <citation type="submission" date="2012-01" db="EMBL/GenBank/DDBJ databases">
        <authorList>
            <person name="Biehl B.S."/>
            <person name="Ding Y."/>
            <person name="Dugan-Rocha S.P."/>
            <person name="Gibbs R.A."/>
            <person name="Glasner J.D."/>
            <person name="Kovar C."/>
            <person name="Muzny D.M."/>
            <person name="Neeno-Eckwall E.C."/>
            <person name="Perna N.T."/>
            <person name="Qin X."/>
            <person name="von Bodman S.B."/>
            <person name="Weinstock G.M."/>
        </authorList>
    </citation>
    <scope>NUCLEOTIDE SEQUENCE</scope>
    <source>
        <strain evidence="2">DC283</strain>
    </source>
</reference>
<reference evidence="2 3" key="1">
    <citation type="journal article" date="2012" name="Mol. Microbiol.">
        <title>The genetic and structural basis of two distinct terminal side branch residues in stewartan and amylovoran exopolysaccharides and their potential role in host adaptation.</title>
        <authorList>
            <person name="Wang X."/>
            <person name="Yang F."/>
            <person name="von Bodman S.B."/>
        </authorList>
    </citation>
    <scope>NUCLEOTIDE SEQUENCE [LARGE SCALE GENOMIC DNA]</scope>
    <source>
        <strain evidence="2 3">DC283</strain>
    </source>
</reference>
<dbReference type="Proteomes" id="UP000005050">
    <property type="component" value="Unassembled WGS sequence"/>
</dbReference>
<dbReference type="KEGG" id="pstw:DSJ_13425"/>
<gene>
    <name evidence="2" type="ORF">CKS_3523</name>
    <name evidence="1" type="ORF">DSJ_13425</name>
</gene>
<dbReference type="EMBL" id="AHIE01000011">
    <property type="protein sequence ID" value="EHU00924.1"/>
    <property type="molecule type" value="Genomic_DNA"/>
</dbReference>
<dbReference type="AlphaFoldDB" id="H3RCK1"/>
<dbReference type="Proteomes" id="UP000192380">
    <property type="component" value="Chromosome"/>
</dbReference>
<evidence type="ECO:0000313" key="3">
    <source>
        <dbReference type="Proteomes" id="UP000005050"/>
    </source>
</evidence>
<dbReference type="PATRIC" id="fig|660596.6.peg.1760"/>
<organism evidence="2 3">
    <name type="scientific">Pantoea stewartii subsp. stewartii DC283</name>
    <dbReference type="NCBI Taxonomy" id="660596"/>
    <lineage>
        <taxon>Bacteria</taxon>
        <taxon>Pseudomonadati</taxon>
        <taxon>Pseudomonadota</taxon>
        <taxon>Gammaproteobacteria</taxon>
        <taxon>Enterobacterales</taxon>
        <taxon>Erwiniaceae</taxon>
        <taxon>Pantoea</taxon>
    </lineage>
</organism>
<sequence length="61" mass="7285">MKIVAFTDIKKCYRALCVDKRIERFCWVKKENGIVAWQHEYVAVRPTGYKKVKIRLKKIGQ</sequence>
<accession>H3RCK1</accession>